<dbReference type="CDD" id="cd17906">
    <property type="entry name" value="CheX"/>
    <property type="match status" value="1"/>
</dbReference>
<dbReference type="EMBL" id="OBQC01000003">
    <property type="protein sequence ID" value="SOC37553.1"/>
    <property type="molecule type" value="Genomic_DNA"/>
</dbReference>
<evidence type="ECO:0000313" key="4">
    <source>
        <dbReference type="Proteomes" id="UP000219252"/>
    </source>
</evidence>
<dbReference type="AlphaFoldDB" id="A0A285U751"/>
<keyword evidence="1" id="KW-0145">Chemotaxis</keyword>
<reference evidence="4" key="1">
    <citation type="submission" date="2017-08" db="EMBL/GenBank/DDBJ databases">
        <authorList>
            <person name="Varghese N."/>
            <person name="Submissions S."/>
        </authorList>
    </citation>
    <scope>NUCLEOTIDE SEQUENCE [LARGE SCALE GENOMIC DNA]</scope>
    <source>
        <strain evidence="4">JC23</strain>
    </source>
</reference>
<gene>
    <name evidence="3" type="ORF">SAMN05877842_103269</name>
</gene>
<dbReference type="Pfam" id="PF13690">
    <property type="entry name" value="CheX"/>
    <property type="match status" value="1"/>
</dbReference>
<dbReference type="Gene3D" id="3.40.1550.10">
    <property type="entry name" value="CheC-like"/>
    <property type="match status" value="1"/>
</dbReference>
<feature type="domain" description="Chemotaxis phosphatase CheX-like" evidence="2">
    <location>
        <begin position="44"/>
        <end position="120"/>
    </location>
</feature>
<dbReference type="InterPro" id="IPR028051">
    <property type="entry name" value="CheX-like_dom"/>
</dbReference>
<protein>
    <submittedName>
        <fullName evidence="3">Chemotaxis protein CheX</fullName>
    </submittedName>
</protein>
<evidence type="ECO:0000313" key="3">
    <source>
        <dbReference type="EMBL" id="SOC37553.1"/>
    </source>
</evidence>
<dbReference type="GO" id="GO:0006935">
    <property type="term" value="P:chemotaxis"/>
    <property type="evidence" value="ECO:0007669"/>
    <property type="project" value="UniProtKB-KW"/>
</dbReference>
<name>A0A285U751_9BACL</name>
<keyword evidence="4" id="KW-1185">Reference proteome</keyword>
<dbReference type="InterPro" id="IPR028976">
    <property type="entry name" value="CheC-like_sf"/>
</dbReference>
<proteinExistence type="predicted"/>
<dbReference type="OrthoDB" id="9788100at2"/>
<dbReference type="InterPro" id="IPR038756">
    <property type="entry name" value="CheX-like"/>
</dbReference>
<dbReference type="RefSeq" id="WP_097148898.1">
    <property type="nucleotide sequence ID" value="NZ_OBQC01000003.1"/>
</dbReference>
<evidence type="ECO:0000259" key="2">
    <source>
        <dbReference type="Pfam" id="PF13690"/>
    </source>
</evidence>
<evidence type="ECO:0000256" key="1">
    <source>
        <dbReference type="ARBA" id="ARBA00022500"/>
    </source>
</evidence>
<dbReference type="PANTHER" id="PTHR39452:SF1">
    <property type="entry name" value="CHEY-P PHOSPHATASE CHEX"/>
    <property type="match status" value="1"/>
</dbReference>
<dbReference type="Proteomes" id="UP000219252">
    <property type="component" value="Unassembled WGS sequence"/>
</dbReference>
<sequence>MENSKYIQSILDGTIHAIQSIVPGNVTIQPVSFKNEPYIQQDIGVLIGFFGDVKGRIIIDSKQSTFSGLASKMFGMPIEGEMLESFTGEFGNMLAGTICTHIGEKNINIDITPPTVMVGKTKLYGFESAYNLPVSIEDIGDLVILFTFDENE</sequence>
<dbReference type="PANTHER" id="PTHR39452">
    <property type="entry name" value="CHEY-P PHOSPHATASE CHEX"/>
    <property type="match status" value="1"/>
</dbReference>
<accession>A0A285U751</accession>
<dbReference type="SUPFAM" id="SSF103039">
    <property type="entry name" value="CheC-like"/>
    <property type="match status" value="1"/>
</dbReference>
<organism evidence="3 4">
    <name type="scientific">Ureibacillus acetophenoni</name>
    <dbReference type="NCBI Taxonomy" id="614649"/>
    <lineage>
        <taxon>Bacteria</taxon>
        <taxon>Bacillati</taxon>
        <taxon>Bacillota</taxon>
        <taxon>Bacilli</taxon>
        <taxon>Bacillales</taxon>
        <taxon>Caryophanaceae</taxon>
        <taxon>Ureibacillus</taxon>
    </lineage>
</organism>